<feature type="compositionally biased region" description="Low complexity" evidence="4">
    <location>
        <begin position="743"/>
        <end position="755"/>
    </location>
</feature>
<sequence length="775" mass="85110">MQQPNNRGLRERVAGYRARIQIERWDTAAWEALVAEICKAAERTQSPELLAEQKAVLEEFLETFPSAALYWQKYADAEIRAGNVSGVKSLFSRCLLTCLSVDLWRTYLRFIKKINESRGPDGMDEVKKAYEFTLDKIGSDIGAGLLWQEYIAFLQGPPMGSPAFQALFSGGVAGQEETQRLTLVRRAYQRALVVPCASLEALWRSYEQFEQSGSNKALARRILDEQRPRYQAAREAYADRARLLQPIAPNALAVPPGRGGVAQAAQAAAWRAYIGWERQNGQRLDGPILAARVALAYDQALMPLRHFPEVWLEFARWHAAEGGSGPAAAATVLGQGRKALFSCLLLHFAAADLEESRGSAEAARRVYEDLVAGLVPKEESAPDEAANPQLSPELGGLAWVQYMRWSRRAESVNASRKLFVRCRKWPNCPWQVYAANALMEWQAERADKIPRNIFELGLKAFLGEAGYVLAYSDWLLSIGDADNAKQLFERALAAAAAAAGEGGQDGGLQQRLWDRYIQVEYQMGKFDKVAELEQRRRGALGDQPPTDSLRLALLKYRYMDLWPCTEGDRFYLQQLLGLGQEPPSDGVVPGQPPVQAPQPQPQSPVQATAPLPIQAMAAMPVQAHPPPSPGRPRQQLVPPPGGPHQPITQIPRELGNLMNALPPVHALEGNPVDVDVVIEVLMSADLSSGAMAASEAAALGLSFSPPPRQPASLPPPPVLRPPDVGPADPRKRPRPDRAEVKLEAAGGEAGNNSAAVHDVYRERRKLRTKASPLHG</sequence>
<feature type="region of interest" description="Disordered" evidence="4">
    <location>
        <begin position="582"/>
        <end position="606"/>
    </location>
</feature>
<feature type="region of interest" description="Disordered" evidence="4">
    <location>
        <begin position="702"/>
        <end position="775"/>
    </location>
</feature>
<dbReference type="PANTHER" id="PTHR19980:SF0">
    <property type="entry name" value="CLEAVAGE STIMULATION FACTOR SUBUNIT 3"/>
    <property type="match status" value="1"/>
</dbReference>
<organism evidence="6 7">
    <name type="scientific">Coccomyxa subellipsoidea</name>
    <dbReference type="NCBI Taxonomy" id="248742"/>
    <lineage>
        <taxon>Eukaryota</taxon>
        <taxon>Viridiplantae</taxon>
        <taxon>Chlorophyta</taxon>
        <taxon>core chlorophytes</taxon>
        <taxon>Trebouxiophyceae</taxon>
        <taxon>Trebouxiophyceae incertae sedis</taxon>
        <taxon>Coccomyxaceae</taxon>
        <taxon>Coccomyxa</taxon>
    </lineage>
</organism>
<dbReference type="InterPro" id="IPR003107">
    <property type="entry name" value="HAT"/>
</dbReference>
<feature type="compositionally biased region" description="Pro residues" evidence="4">
    <location>
        <begin position="590"/>
        <end position="602"/>
    </location>
</feature>
<evidence type="ECO:0000256" key="3">
    <source>
        <dbReference type="ARBA" id="ARBA00023242"/>
    </source>
</evidence>
<keyword evidence="2" id="KW-0677">Repeat</keyword>
<evidence type="ECO:0000256" key="4">
    <source>
        <dbReference type="SAM" id="MobiDB-lite"/>
    </source>
</evidence>
<evidence type="ECO:0000256" key="1">
    <source>
        <dbReference type="ARBA" id="ARBA00004123"/>
    </source>
</evidence>
<proteinExistence type="predicted"/>
<dbReference type="SMART" id="SM00386">
    <property type="entry name" value="HAT"/>
    <property type="match status" value="6"/>
</dbReference>
<name>A0ABR2YDB6_9CHLO</name>
<protein>
    <recommendedName>
        <fullName evidence="5">Suppressor of forked domain-containing protein</fullName>
    </recommendedName>
</protein>
<dbReference type="SUPFAM" id="SSF48452">
    <property type="entry name" value="TPR-like"/>
    <property type="match status" value="1"/>
</dbReference>
<dbReference type="Proteomes" id="UP001491310">
    <property type="component" value="Unassembled WGS sequence"/>
</dbReference>
<accession>A0ABR2YDB6</accession>
<feature type="domain" description="Suppressor of forked" evidence="5">
    <location>
        <begin position="14"/>
        <end position="566"/>
    </location>
</feature>
<evidence type="ECO:0000313" key="7">
    <source>
        <dbReference type="Proteomes" id="UP001491310"/>
    </source>
</evidence>
<gene>
    <name evidence="6" type="ORF">WJX75_009660</name>
</gene>
<dbReference type="PANTHER" id="PTHR19980">
    <property type="entry name" value="RNA CLEAVAGE STIMULATION FACTOR"/>
    <property type="match status" value="1"/>
</dbReference>
<dbReference type="InterPro" id="IPR008847">
    <property type="entry name" value="Suf"/>
</dbReference>
<dbReference type="InterPro" id="IPR011990">
    <property type="entry name" value="TPR-like_helical_dom_sf"/>
</dbReference>
<keyword evidence="7" id="KW-1185">Reference proteome</keyword>
<dbReference type="EMBL" id="JALJOT010000015">
    <property type="protein sequence ID" value="KAK9902879.1"/>
    <property type="molecule type" value="Genomic_DNA"/>
</dbReference>
<dbReference type="InterPro" id="IPR045243">
    <property type="entry name" value="Rna14-like"/>
</dbReference>
<comment type="caution">
    <text evidence="6">The sequence shown here is derived from an EMBL/GenBank/DDBJ whole genome shotgun (WGS) entry which is preliminary data.</text>
</comment>
<evidence type="ECO:0000256" key="2">
    <source>
        <dbReference type="ARBA" id="ARBA00022737"/>
    </source>
</evidence>
<evidence type="ECO:0000259" key="5">
    <source>
        <dbReference type="Pfam" id="PF05843"/>
    </source>
</evidence>
<feature type="region of interest" description="Disordered" evidence="4">
    <location>
        <begin position="621"/>
        <end position="649"/>
    </location>
</feature>
<keyword evidence="3" id="KW-0539">Nucleus</keyword>
<feature type="compositionally biased region" description="Pro residues" evidence="4">
    <location>
        <begin position="704"/>
        <end position="724"/>
    </location>
</feature>
<evidence type="ECO:0000313" key="6">
    <source>
        <dbReference type="EMBL" id="KAK9902879.1"/>
    </source>
</evidence>
<comment type="subcellular location">
    <subcellularLocation>
        <location evidence="1">Nucleus</location>
    </subcellularLocation>
</comment>
<dbReference type="Gene3D" id="1.25.40.1040">
    <property type="match status" value="1"/>
</dbReference>
<dbReference type="Pfam" id="PF05843">
    <property type="entry name" value="Suf"/>
    <property type="match status" value="1"/>
</dbReference>
<reference evidence="6 7" key="1">
    <citation type="journal article" date="2024" name="Nat. Commun.">
        <title>Phylogenomics reveals the evolutionary origins of lichenization in chlorophyte algae.</title>
        <authorList>
            <person name="Puginier C."/>
            <person name="Libourel C."/>
            <person name="Otte J."/>
            <person name="Skaloud P."/>
            <person name="Haon M."/>
            <person name="Grisel S."/>
            <person name="Petersen M."/>
            <person name="Berrin J.G."/>
            <person name="Delaux P.M."/>
            <person name="Dal Grande F."/>
            <person name="Keller J."/>
        </authorList>
    </citation>
    <scope>NUCLEOTIDE SEQUENCE [LARGE SCALE GENOMIC DNA]</scope>
    <source>
        <strain evidence="6 7">SAG 216-7</strain>
    </source>
</reference>